<evidence type="ECO:0000313" key="1">
    <source>
        <dbReference type="EMBL" id="KAK8584017.1"/>
    </source>
</evidence>
<organism evidence="1 2">
    <name type="scientific">Hibiscus sabdariffa</name>
    <name type="common">roselle</name>
    <dbReference type="NCBI Taxonomy" id="183260"/>
    <lineage>
        <taxon>Eukaryota</taxon>
        <taxon>Viridiplantae</taxon>
        <taxon>Streptophyta</taxon>
        <taxon>Embryophyta</taxon>
        <taxon>Tracheophyta</taxon>
        <taxon>Spermatophyta</taxon>
        <taxon>Magnoliopsida</taxon>
        <taxon>eudicotyledons</taxon>
        <taxon>Gunneridae</taxon>
        <taxon>Pentapetalae</taxon>
        <taxon>rosids</taxon>
        <taxon>malvids</taxon>
        <taxon>Malvales</taxon>
        <taxon>Malvaceae</taxon>
        <taxon>Malvoideae</taxon>
        <taxon>Hibiscus</taxon>
    </lineage>
</organism>
<proteinExistence type="predicted"/>
<dbReference type="Gene3D" id="1.25.40.20">
    <property type="entry name" value="Ankyrin repeat-containing domain"/>
    <property type="match status" value="1"/>
</dbReference>
<accession>A0ABR2FQ76</accession>
<dbReference type="EMBL" id="JBBPBM010000005">
    <property type="protein sequence ID" value="KAK8584017.1"/>
    <property type="molecule type" value="Genomic_DNA"/>
</dbReference>
<dbReference type="Proteomes" id="UP001472677">
    <property type="component" value="Unassembled WGS sequence"/>
</dbReference>
<sequence>MAEKSQQSKMVKYYRGFDNIIRDFIEYDNSDAFVQWTHYKARSVGGYDVYQSLMLSYIMLEITLGRAVKCAIALLQRETGLKLDINAATNTSGRTPLHLSLPTPELIDLFLRYGARADIRFKGQLPLNMVIQNLSERPQFIG</sequence>
<keyword evidence="2" id="KW-1185">Reference proteome</keyword>
<name>A0ABR2FQ76_9ROSI</name>
<evidence type="ECO:0000313" key="2">
    <source>
        <dbReference type="Proteomes" id="UP001472677"/>
    </source>
</evidence>
<dbReference type="InterPro" id="IPR036770">
    <property type="entry name" value="Ankyrin_rpt-contain_sf"/>
</dbReference>
<gene>
    <name evidence="1" type="ORF">V6N12_068268</name>
</gene>
<protein>
    <submittedName>
        <fullName evidence="1">Uncharacterized protein</fullName>
    </submittedName>
</protein>
<comment type="caution">
    <text evidence="1">The sequence shown here is derived from an EMBL/GenBank/DDBJ whole genome shotgun (WGS) entry which is preliminary data.</text>
</comment>
<reference evidence="1 2" key="1">
    <citation type="journal article" date="2024" name="G3 (Bethesda)">
        <title>Genome assembly of Hibiscus sabdariffa L. provides insights into metabolisms of medicinal natural products.</title>
        <authorList>
            <person name="Kim T."/>
        </authorList>
    </citation>
    <scope>NUCLEOTIDE SEQUENCE [LARGE SCALE GENOMIC DNA]</scope>
    <source>
        <strain evidence="1">TK-2024</strain>
        <tissue evidence="1">Old leaves</tissue>
    </source>
</reference>